<dbReference type="AlphaFoldDB" id="A0A5C5W890"/>
<keyword evidence="1" id="KW-1133">Transmembrane helix</keyword>
<dbReference type="Proteomes" id="UP000316598">
    <property type="component" value="Unassembled WGS sequence"/>
</dbReference>
<evidence type="ECO:0008006" key="4">
    <source>
        <dbReference type="Google" id="ProtNLM"/>
    </source>
</evidence>
<keyword evidence="3" id="KW-1185">Reference proteome</keyword>
<protein>
    <recommendedName>
        <fullName evidence="4">Bacterial membrane flanked domain protein</fullName>
    </recommendedName>
</protein>
<proteinExistence type="predicted"/>
<evidence type="ECO:0000313" key="3">
    <source>
        <dbReference type="Proteomes" id="UP000316598"/>
    </source>
</evidence>
<accession>A0A5C5W890</accession>
<reference evidence="2 3" key="1">
    <citation type="submission" date="2019-02" db="EMBL/GenBank/DDBJ databases">
        <title>Deep-cultivation of Planctomycetes and their phenomic and genomic characterization uncovers novel biology.</title>
        <authorList>
            <person name="Wiegand S."/>
            <person name="Jogler M."/>
            <person name="Boedeker C."/>
            <person name="Pinto D."/>
            <person name="Vollmers J."/>
            <person name="Rivas-Marin E."/>
            <person name="Kohn T."/>
            <person name="Peeters S.H."/>
            <person name="Heuer A."/>
            <person name="Rast P."/>
            <person name="Oberbeckmann S."/>
            <person name="Bunk B."/>
            <person name="Jeske O."/>
            <person name="Meyerdierks A."/>
            <person name="Storesund J.E."/>
            <person name="Kallscheuer N."/>
            <person name="Luecker S."/>
            <person name="Lage O.M."/>
            <person name="Pohl T."/>
            <person name="Merkel B.J."/>
            <person name="Hornburger P."/>
            <person name="Mueller R.-W."/>
            <person name="Bruemmer F."/>
            <person name="Labrenz M."/>
            <person name="Spormann A.M."/>
            <person name="Op Den Camp H."/>
            <person name="Overmann J."/>
            <person name="Amann R."/>
            <person name="Jetten M.S.M."/>
            <person name="Mascher T."/>
            <person name="Medema M.H."/>
            <person name="Devos D.P."/>
            <person name="Kaster A.-K."/>
            <person name="Ovreas L."/>
            <person name="Rohde M."/>
            <person name="Galperin M.Y."/>
            <person name="Jogler C."/>
        </authorList>
    </citation>
    <scope>NUCLEOTIDE SEQUENCE [LARGE SCALE GENOMIC DNA]</scope>
    <source>
        <strain evidence="2 3">Pla22</strain>
    </source>
</reference>
<comment type="caution">
    <text evidence="2">The sequence shown here is derived from an EMBL/GenBank/DDBJ whole genome shotgun (WGS) entry which is preliminary data.</text>
</comment>
<feature type="transmembrane region" description="Helical" evidence="1">
    <location>
        <begin position="71"/>
        <end position="98"/>
    </location>
</feature>
<gene>
    <name evidence="2" type="ORF">Pla22_52600</name>
</gene>
<feature type="transmembrane region" description="Helical" evidence="1">
    <location>
        <begin position="39"/>
        <end position="59"/>
    </location>
</feature>
<organism evidence="2 3">
    <name type="scientific">Rubripirellula amarantea</name>
    <dbReference type="NCBI Taxonomy" id="2527999"/>
    <lineage>
        <taxon>Bacteria</taxon>
        <taxon>Pseudomonadati</taxon>
        <taxon>Planctomycetota</taxon>
        <taxon>Planctomycetia</taxon>
        <taxon>Pirellulales</taxon>
        <taxon>Pirellulaceae</taxon>
        <taxon>Rubripirellula</taxon>
    </lineage>
</organism>
<name>A0A5C5W890_9BACT</name>
<keyword evidence="1" id="KW-0472">Membrane</keyword>
<sequence length="211" mass="23496">MNSTDANLDSALTFKDAFPLEIEFDVDRKRLLDYLLAQARIGCFGSALPFCLLFSLPFFKAHMLPYQNAGALLWLGWLTVYLIAGCVVCALFGSILYFSYFRPSARLQAANLRVMVDGPYLRLVTGGFILLDQRFHFRDVSSYGTIQGPLLRRHGLKSLTFRMQGRPSTPPLSVAGLVDPDRVRDVLCEIDASRELTISFPDDATETGSDG</sequence>
<dbReference type="EMBL" id="SJPI01000009">
    <property type="protein sequence ID" value="TWT47106.1"/>
    <property type="molecule type" value="Genomic_DNA"/>
</dbReference>
<evidence type="ECO:0000256" key="1">
    <source>
        <dbReference type="SAM" id="Phobius"/>
    </source>
</evidence>
<keyword evidence="1" id="KW-0812">Transmembrane</keyword>
<evidence type="ECO:0000313" key="2">
    <source>
        <dbReference type="EMBL" id="TWT47106.1"/>
    </source>
</evidence>